<keyword evidence="5 8" id="KW-0378">Hydrolase</keyword>
<comment type="similarity">
    <text evidence="2 8">Belongs to the PHP hydrolase family. HisK subfamily.</text>
</comment>
<dbReference type="EC" id="3.1.3.15" evidence="3 8"/>
<sequence length="282" mass="33684">MLADYHMHFEYGSYDEEWVKGFFDAAKKRGVSELGISEHSHGFKEFEELYYEDLILDDSFIGEFQKKWLKTNKFKCYISDYEKFINELKGKGYPVKFGMEICNFQNQNRVKKILDKYNFDYLITSIHFIEGWAYDSSQIKKEWDNKDIYNVYEKYVEEIEKVAKSGLYDILGHPFNLRMYGYFPKEDMRELIERAVLALKNSNMAVDVNTGTLYRYPIKEISPYNEFMKMAKRYDLPIILSSDAHKPEDAGNYIKQASEYAKSFGYSEYLRFENRKRIIEKL</sequence>
<proteinExistence type="inferred from homology"/>
<dbReference type="InterPro" id="IPR010140">
    <property type="entry name" value="Histidinol_P_phosphatase_HisJ"/>
</dbReference>
<dbReference type="PANTHER" id="PTHR21039:SF0">
    <property type="entry name" value="HISTIDINOL-PHOSPHATASE"/>
    <property type="match status" value="1"/>
</dbReference>
<evidence type="ECO:0000256" key="8">
    <source>
        <dbReference type="RuleBase" id="RU366003"/>
    </source>
</evidence>
<dbReference type="GO" id="GO:0005737">
    <property type="term" value="C:cytoplasm"/>
    <property type="evidence" value="ECO:0007669"/>
    <property type="project" value="TreeGrafter"/>
</dbReference>
<evidence type="ECO:0000256" key="5">
    <source>
        <dbReference type="ARBA" id="ARBA00022801"/>
    </source>
</evidence>
<name>A0AAU9D889_9FUSO</name>
<dbReference type="InterPro" id="IPR004013">
    <property type="entry name" value="PHP_dom"/>
</dbReference>
<dbReference type="CDD" id="cd12110">
    <property type="entry name" value="PHP_HisPPase_Hisj_like"/>
    <property type="match status" value="1"/>
</dbReference>
<dbReference type="AlphaFoldDB" id="A0AAU9D889"/>
<evidence type="ECO:0000259" key="9">
    <source>
        <dbReference type="Pfam" id="PF02811"/>
    </source>
</evidence>
<evidence type="ECO:0000256" key="6">
    <source>
        <dbReference type="ARBA" id="ARBA00023102"/>
    </source>
</evidence>
<dbReference type="GO" id="GO:0004401">
    <property type="term" value="F:histidinol-phosphatase activity"/>
    <property type="evidence" value="ECO:0007669"/>
    <property type="project" value="UniProtKB-UniRule"/>
</dbReference>
<evidence type="ECO:0000313" key="11">
    <source>
        <dbReference type="Proteomes" id="UP001321582"/>
    </source>
</evidence>
<dbReference type="Gene3D" id="3.20.20.140">
    <property type="entry name" value="Metal-dependent hydrolases"/>
    <property type="match status" value="1"/>
</dbReference>
<dbReference type="EMBL" id="AP027059">
    <property type="protein sequence ID" value="BDU50808.1"/>
    <property type="molecule type" value="Genomic_DNA"/>
</dbReference>
<dbReference type="Proteomes" id="UP001321582">
    <property type="component" value="Chromosome"/>
</dbReference>
<organism evidence="10 11">
    <name type="scientific">Haliovirga abyssi</name>
    <dbReference type="NCBI Taxonomy" id="2996794"/>
    <lineage>
        <taxon>Bacteria</taxon>
        <taxon>Fusobacteriati</taxon>
        <taxon>Fusobacteriota</taxon>
        <taxon>Fusobacteriia</taxon>
        <taxon>Fusobacteriales</taxon>
        <taxon>Haliovirgaceae</taxon>
        <taxon>Haliovirga</taxon>
    </lineage>
</organism>
<comment type="catalytic activity">
    <reaction evidence="7 8">
        <text>L-histidinol phosphate + H2O = L-histidinol + phosphate</text>
        <dbReference type="Rhea" id="RHEA:14465"/>
        <dbReference type="ChEBI" id="CHEBI:15377"/>
        <dbReference type="ChEBI" id="CHEBI:43474"/>
        <dbReference type="ChEBI" id="CHEBI:57699"/>
        <dbReference type="ChEBI" id="CHEBI:57980"/>
        <dbReference type="EC" id="3.1.3.15"/>
    </reaction>
</comment>
<dbReference type="KEGG" id="haby:HLVA_13770"/>
<accession>A0AAU9D889</accession>
<dbReference type="PANTHER" id="PTHR21039">
    <property type="entry name" value="HISTIDINOL PHOSPHATASE-RELATED"/>
    <property type="match status" value="1"/>
</dbReference>
<evidence type="ECO:0000256" key="1">
    <source>
        <dbReference type="ARBA" id="ARBA00004970"/>
    </source>
</evidence>
<keyword evidence="4 8" id="KW-0028">Amino-acid biosynthesis</keyword>
<feature type="domain" description="PHP" evidence="9">
    <location>
        <begin position="4"/>
        <end position="210"/>
    </location>
</feature>
<evidence type="ECO:0000313" key="10">
    <source>
        <dbReference type="EMBL" id="BDU50808.1"/>
    </source>
</evidence>
<dbReference type="SUPFAM" id="SSF89550">
    <property type="entry name" value="PHP domain-like"/>
    <property type="match status" value="1"/>
</dbReference>
<evidence type="ECO:0000256" key="2">
    <source>
        <dbReference type="ARBA" id="ARBA00009152"/>
    </source>
</evidence>
<dbReference type="Pfam" id="PF02811">
    <property type="entry name" value="PHP"/>
    <property type="match status" value="1"/>
</dbReference>
<reference evidence="10 11" key="1">
    <citation type="submission" date="2022-11" db="EMBL/GenBank/DDBJ databases">
        <title>Haliovirga abyssi gen. nov., sp. nov., a mesophilic fermentative bacterium isolated from the Iheya North hydrothermal field and the proposal of Haliovirgaceae fam. nov.</title>
        <authorList>
            <person name="Miyazaki U."/>
            <person name="Tame A."/>
            <person name="Miyazaki J."/>
            <person name="Takai K."/>
            <person name="Sawayama S."/>
            <person name="Kitajima M."/>
            <person name="Okamoto A."/>
            <person name="Nakagawa S."/>
        </authorList>
    </citation>
    <scope>NUCLEOTIDE SEQUENCE [LARGE SCALE GENOMIC DNA]</scope>
    <source>
        <strain evidence="10 11">IC12</strain>
    </source>
</reference>
<evidence type="ECO:0000256" key="7">
    <source>
        <dbReference type="ARBA" id="ARBA00049158"/>
    </source>
</evidence>
<dbReference type="InterPro" id="IPR016195">
    <property type="entry name" value="Pol/histidinol_Pase-like"/>
</dbReference>
<evidence type="ECO:0000256" key="4">
    <source>
        <dbReference type="ARBA" id="ARBA00022605"/>
    </source>
</evidence>
<dbReference type="GO" id="GO:0000105">
    <property type="term" value="P:L-histidine biosynthetic process"/>
    <property type="evidence" value="ECO:0007669"/>
    <property type="project" value="UniProtKB-UniRule"/>
</dbReference>
<dbReference type="RefSeq" id="WP_307903662.1">
    <property type="nucleotide sequence ID" value="NZ_AP027059.1"/>
</dbReference>
<gene>
    <name evidence="10" type="ORF">HLVA_13770</name>
</gene>
<protein>
    <recommendedName>
        <fullName evidence="3 8">Histidinol-phosphatase</fullName>
        <shortName evidence="8">HolPase</shortName>
        <ecNumber evidence="3 8">3.1.3.15</ecNumber>
    </recommendedName>
</protein>
<evidence type="ECO:0000256" key="3">
    <source>
        <dbReference type="ARBA" id="ARBA00013085"/>
    </source>
</evidence>
<keyword evidence="6 8" id="KW-0368">Histidine biosynthesis</keyword>
<comment type="pathway">
    <text evidence="1 8">Amino-acid biosynthesis; L-histidine biosynthesis; L-histidine from 5-phospho-alpha-D-ribose 1-diphosphate: step 8/9.</text>
</comment>
<dbReference type="NCBIfam" id="TIGR01856">
    <property type="entry name" value="hisJ_fam"/>
    <property type="match status" value="1"/>
</dbReference>
<keyword evidence="11" id="KW-1185">Reference proteome</keyword>